<proteinExistence type="predicted"/>
<dbReference type="Proteomes" id="UP001497644">
    <property type="component" value="Chromosome 8"/>
</dbReference>
<name>A0AAV2P6H3_9HYME</name>
<dbReference type="AlphaFoldDB" id="A0AAV2P6H3"/>
<accession>A0AAV2P6H3</accession>
<dbReference type="EMBL" id="OZ034831">
    <property type="protein sequence ID" value="CAL1688112.1"/>
    <property type="molecule type" value="Genomic_DNA"/>
</dbReference>
<evidence type="ECO:0000313" key="2">
    <source>
        <dbReference type="Proteomes" id="UP001497644"/>
    </source>
</evidence>
<protein>
    <submittedName>
        <fullName evidence="1">Uncharacterized protein</fullName>
    </submittedName>
</protein>
<sequence length="115" mass="13459">MSAVVPLTLSLLAKKVHPDEIFRKTLGSQTGGRRGFQRPKCLISDPLDESEWREEAILGWIFENRNAKVSNERPSAQLFPRVCRFARRRESHFWSTLNRLSRLFDAILPRRDQPR</sequence>
<reference evidence="1" key="1">
    <citation type="submission" date="2024-04" db="EMBL/GenBank/DDBJ databases">
        <authorList>
            <consortium name="Molecular Ecology Group"/>
        </authorList>
    </citation>
    <scope>NUCLEOTIDE SEQUENCE</scope>
</reference>
<gene>
    <name evidence="1" type="ORF">LPLAT_LOCUS13240</name>
</gene>
<evidence type="ECO:0000313" key="1">
    <source>
        <dbReference type="EMBL" id="CAL1688112.1"/>
    </source>
</evidence>
<keyword evidence="2" id="KW-1185">Reference proteome</keyword>
<organism evidence="1 2">
    <name type="scientific">Lasius platythorax</name>
    <dbReference type="NCBI Taxonomy" id="488582"/>
    <lineage>
        <taxon>Eukaryota</taxon>
        <taxon>Metazoa</taxon>
        <taxon>Ecdysozoa</taxon>
        <taxon>Arthropoda</taxon>
        <taxon>Hexapoda</taxon>
        <taxon>Insecta</taxon>
        <taxon>Pterygota</taxon>
        <taxon>Neoptera</taxon>
        <taxon>Endopterygota</taxon>
        <taxon>Hymenoptera</taxon>
        <taxon>Apocrita</taxon>
        <taxon>Aculeata</taxon>
        <taxon>Formicoidea</taxon>
        <taxon>Formicidae</taxon>
        <taxon>Formicinae</taxon>
        <taxon>Lasius</taxon>
        <taxon>Lasius</taxon>
    </lineage>
</organism>